<protein>
    <submittedName>
        <fullName evidence="2">Zinc finger protein</fullName>
    </submittedName>
</protein>
<dbReference type="EMBL" id="BK015186">
    <property type="protein sequence ID" value="DAD94932.1"/>
    <property type="molecule type" value="Genomic_DNA"/>
</dbReference>
<organism evidence="2">
    <name type="scientific">Siphoviridae sp. ctYgF8</name>
    <dbReference type="NCBI Taxonomy" id="2826378"/>
    <lineage>
        <taxon>Viruses</taxon>
        <taxon>Duplodnaviria</taxon>
        <taxon>Heunggongvirae</taxon>
        <taxon>Uroviricota</taxon>
        <taxon>Caudoviricetes</taxon>
    </lineage>
</organism>
<evidence type="ECO:0000313" key="2">
    <source>
        <dbReference type="EMBL" id="DAD94932.1"/>
    </source>
</evidence>
<reference evidence="2" key="1">
    <citation type="journal article" date="2021" name="Proc. Natl. Acad. Sci. U.S.A.">
        <title>A Catalog of Tens of Thousands of Viruses from Human Metagenomes Reveals Hidden Associations with Chronic Diseases.</title>
        <authorList>
            <person name="Tisza M.J."/>
            <person name="Buck C.B."/>
        </authorList>
    </citation>
    <scope>NUCLEOTIDE SEQUENCE</scope>
    <source>
        <strain evidence="2">CtYgF8</strain>
    </source>
</reference>
<evidence type="ECO:0000256" key="1">
    <source>
        <dbReference type="SAM" id="MobiDB-lite"/>
    </source>
</evidence>
<proteinExistence type="predicted"/>
<accession>A0A8S5NKN7</accession>
<name>A0A8S5NKN7_9CAUD</name>
<feature type="region of interest" description="Disordered" evidence="1">
    <location>
        <begin position="19"/>
        <end position="46"/>
    </location>
</feature>
<sequence>MAKSDLKQQAADKVAAAKNQVAKWKRKQKPLVNMPELTGNPEIDSKNDLDAVKQGFRDRLAAENKRKVSATDSEYWSCICFQTRAQADAFIAAMNWRQFGDKYIDGVKLAEYLGIELPDEEVAFVADPKVDKTWAGFVED</sequence>